<dbReference type="OrthoDB" id="4068218at2759"/>
<evidence type="ECO:0000313" key="5">
    <source>
        <dbReference type="Proteomes" id="UP000000689"/>
    </source>
</evidence>
<dbReference type="HOGENOM" id="CLU_669190_0_0_1"/>
<dbReference type="Pfam" id="PF07967">
    <property type="entry name" value="zf-C3HC"/>
    <property type="match status" value="1"/>
</dbReference>
<gene>
    <name evidence="4" type="primary">NDAI0H02040</name>
    <name evidence="4" type="ordered locus">NDAI_0H02040</name>
</gene>
<accession>G0WF17</accession>
<comment type="subcellular location">
    <subcellularLocation>
        <location evidence="1">Nucleus</location>
    </subcellularLocation>
</comment>
<evidence type="ECO:0000256" key="2">
    <source>
        <dbReference type="ARBA" id="ARBA00023242"/>
    </source>
</evidence>
<reference evidence="4 5" key="1">
    <citation type="journal article" date="2011" name="Proc. Natl. Acad. Sci. U.S.A.">
        <title>Evolutionary erosion of yeast sex chromosomes by mating-type switching accidents.</title>
        <authorList>
            <person name="Gordon J.L."/>
            <person name="Armisen D."/>
            <person name="Proux-Wera E."/>
            <person name="Oheigeartaigh S.S."/>
            <person name="Byrne K.P."/>
            <person name="Wolfe K.H."/>
        </authorList>
    </citation>
    <scope>NUCLEOTIDE SEQUENCE [LARGE SCALE GENOMIC DNA]</scope>
    <source>
        <strain evidence="5">ATCC 10597 / BCRC 20456 / CBS 421 / NBRC 0211 / NRRL Y-12639</strain>
    </source>
</reference>
<name>G0WF17_NAUDC</name>
<dbReference type="InterPro" id="IPR012935">
    <property type="entry name" value="NuBaID_N"/>
</dbReference>
<dbReference type="Proteomes" id="UP000000689">
    <property type="component" value="Chromosome 8"/>
</dbReference>
<dbReference type="AlphaFoldDB" id="G0WF17"/>
<keyword evidence="2" id="KW-0539">Nucleus</keyword>
<evidence type="ECO:0000259" key="3">
    <source>
        <dbReference type="Pfam" id="PF07967"/>
    </source>
</evidence>
<dbReference type="GO" id="GO:0008270">
    <property type="term" value="F:zinc ion binding"/>
    <property type="evidence" value="ECO:0007669"/>
    <property type="project" value="InterPro"/>
</dbReference>
<feature type="domain" description="C3HC-type" evidence="3">
    <location>
        <begin position="164"/>
        <end position="243"/>
    </location>
</feature>
<evidence type="ECO:0000256" key="1">
    <source>
        <dbReference type="ARBA" id="ARBA00004123"/>
    </source>
</evidence>
<keyword evidence="5" id="KW-1185">Reference proteome</keyword>
<proteinExistence type="predicted"/>
<sequence length="411" mass="48510">MFEEYDKKLGTLKTYMFGKKVVKIVPKKKRRERDFFDILHEQTLKLEEEREREKIIARFKQSLSTTKSTITTNCNQKNRNRFLDDENIRIKYEPHLTAFQQAISSSLSSQSSSHSLSSPLLTSLYEDKSKKHYLYSMEDLLKRARSIAIPLKLIEFKNVYIPFNPIVLASKGWELSSVENKTTLVFKCESCHKCFNLEDHSLGEVYNIYSYESQKIPHLSAKLRHMMNEKHSMDCRWKNKQFPLLEEYYIDYSQYKVPGIGFEIERIRNELINNKERLESAFPPLTNELIEKFNNSSNNKFTIVSLGAIYNYFKIDMNSSLLLFLSLGYDTTAIPNIMECSKCFIKVDMEKLINATDVHRHLKWCRYSRYKDLLRSLTKVSENIPLLKGDITIEDKMRYFKDKIGWQIDSD</sequence>
<organism evidence="4 5">
    <name type="scientific">Naumovozyma dairenensis (strain ATCC 10597 / BCRC 20456 / CBS 421 / NBRC 0211 / NRRL Y-12639)</name>
    <name type="common">Saccharomyces dairenensis</name>
    <dbReference type="NCBI Taxonomy" id="1071378"/>
    <lineage>
        <taxon>Eukaryota</taxon>
        <taxon>Fungi</taxon>
        <taxon>Dikarya</taxon>
        <taxon>Ascomycota</taxon>
        <taxon>Saccharomycotina</taxon>
        <taxon>Saccharomycetes</taxon>
        <taxon>Saccharomycetales</taxon>
        <taxon>Saccharomycetaceae</taxon>
        <taxon>Naumovozyma</taxon>
    </lineage>
</organism>
<evidence type="ECO:0000313" key="4">
    <source>
        <dbReference type="EMBL" id="CCD26378.1"/>
    </source>
</evidence>
<dbReference type="GeneID" id="11495909"/>
<dbReference type="KEGG" id="ndi:NDAI_0H02040"/>
<dbReference type="EMBL" id="HE580274">
    <property type="protein sequence ID" value="CCD26378.1"/>
    <property type="molecule type" value="Genomic_DNA"/>
</dbReference>
<dbReference type="RefSeq" id="XP_003671621.1">
    <property type="nucleotide sequence ID" value="XM_003671573.1"/>
</dbReference>
<dbReference type="GO" id="GO:0005634">
    <property type="term" value="C:nucleus"/>
    <property type="evidence" value="ECO:0007669"/>
    <property type="project" value="UniProtKB-SubCell"/>
</dbReference>
<protein>
    <recommendedName>
        <fullName evidence="3">C3HC-type domain-containing protein</fullName>
    </recommendedName>
</protein>